<dbReference type="Proteomes" id="UP000824002">
    <property type="component" value="Unassembled WGS sequence"/>
</dbReference>
<dbReference type="EMBL" id="DVJP01000010">
    <property type="protein sequence ID" value="HIS75320.1"/>
    <property type="molecule type" value="Genomic_DNA"/>
</dbReference>
<dbReference type="InterPro" id="IPR038071">
    <property type="entry name" value="UROD/MetE-like_sf"/>
</dbReference>
<reference evidence="2" key="2">
    <citation type="journal article" date="2021" name="PeerJ">
        <title>Extensive microbial diversity within the chicken gut microbiome revealed by metagenomics and culture.</title>
        <authorList>
            <person name="Gilroy R."/>
            <person name="Ravi A."/>
            <person name="Getino M."/>
            <person name="Pursley I."/>
            <person name="Horton D.L."/>
            <person name="Alikhan N.F."/>
            <person name="Baker D."/>
            <person name="Gharbi K."/>
            <person name="Hall N."/>
            <person name="Watson M."/>
            <person name="Adriaenssens E.M."/>
            <person name="Foster-Nyarko E."/>
            <person name="Jarju S."/>
            <person name="Secka A."/>
            <person name="Antonio M."/>
            <person name="Oren A."/>
            <person name="Chaudhuri R.R."/>
            <person name="La Ragione R."/>
            <person name="Hildebrand F."/>
            <person name="Pallen M.J."/>
        </authorList>
    </citation>
    <scope>NUCLEOTIDE SEQUENCE</scope>
    <source>
        <strain evidence="2">CHK199-13235</strain>
    </source>
</reference>
<reference evidence="2" key="1">
    <citation type="submission" date="2020-10" db="EMBL/GenBank/DDBJ databases">
        <authorList>
            <person name="Gilroy R."/>
        </authorList>
    </citation>
    <scope>NUCLEOTIDE SEQUENCE</scope>
    <source>
        <strain evidence="2">CHK199-13235</strain>
    </source>
</reference>
<accession>A0A9D1JYK6</accession>
<dbReference type="InterPro" id="IPR052024">
    <property type="entry name" value="Methanogen_methyltrans"/>
</dbReference>
<dbReference type="InterPro" id="IPR000257">
    <property type="entry name" value="Uroporphyrinogen_deCOase"/>
</dbReference>
<sequence length="359" mass="41504">MNARENQIRAWTRQKPEWIPIQAGLPYLDWTAQGYEEKELERICQRHPVLFPNFQDGTLKRNHEMVYAQFPDLVAGKPYTDYWGSVWETKITGMVGTVTHHALEDWENFENFRAPDPDDNDGMRKIDWEGYQKAAASPHRDQFFFGLGLPHGHTFLRVQDLRGYVNFLCDMADEDPRIDKLLDIVCDFNVKLITRFLSYKPDCISIPEDLGMQNSPMLSVEQFRRYIAPRYERMTRPVKEAGIIVHEHSDGYLMDLIDDIIRTGGTVINMQDLVNGIDSMERYVKGRIAIDLDIDRQNITVFGSPKDVDDHIRECVSKLGSPEGGLSLAYQPWPPTPPENMDAAFAAMEKYCVTDYLFR</sequence>
<evidence type="ECO:0000313" key="3">
    <source>
        <dbReference type="Proteomes" id="UP000824002"/>
    </source>
</evidence>
<gene>
    <name evidence="2" type="ORF">IAB51_00780</name>
</gene>
<comment type="caution">
    <text evidence="2">The sequence shown here is derived from an EMBL/GenBank/DDBJ whole genome shotgun (WGS) entry which is preliminary data.</text>
</comment>
<dbReference type="GO" id="GO:0006779">
    <property type="term" value="P:porphyrin-containing compound biosynthetic process"/>
    <property type="evidence" value="ECO:0007669"/>
    <property type="project" value="InterPro"/>
</dbReference>
<dbReference type="Pfam" id="PF01208">
    <property type="entry name" value="URO-D"/>
    <property type="match status" value="1"/>
</dbReference>
<evidence type="ECO:0000259" key="1">
    <source>
        <dbReference type="Pfam" id="PF01208"/>
    </source>
</evidence>
<dbReference type="PANTHER" id="PTHR47099">
    <property type="entry name" value="METHYLCOBAMIDE:COM METHYLTRANSFERASE MTBA"/>
    <property type="match status" value="1"/>
</dbReference>
<protein>
    <recommendedName>
        <fullName evidence="1">Uroporphyrinogen decarboxylase (URO-D) domain-containing protein</fullName>
    </recommendedName>
</protein>
<dbReference type="PANTHER" id="PTHR47099:SF1">
    <property type="entry name" value="METHYLCOBAMIDE:COM METHYLTRANSFERASE MTBA"/>
    <property type="match status" value="1"/>
</dbReference>
<organism evidence="2 3">
    <name type="scientific">Candidatus Merdivicinus excrementipullorum</name>
    <dbReference type="NCBI Taxonomy" id="2840867"/>
    <lineage>
        <taxon>Bacteria</taxon>
        <taxon>Bacillati</taxon>
        <taxon>Bacillota</taxon>
        <taxon>Clostridia</taxon>
        <taxon>Eubacteriales</taxon>
        <taxon>Oscillospiraceae</taxon>
        <taxon>Oscillospiraceae incertae sedis</taxon>
        <taxon>Candidatus Merdivicinus</taxon>
    </lineage>
</organism>
<feature type="domain" description="Uroporphyrinogen decarboxylase (URO-D)" evidence="1">
    <location>
        <begin position="162"/>
        <end position="351"/>
    </location>
</feature>
<dbReference type="Gene3D" id="3.20.20.210">
    <property type="match status" value="1"/>
</dbReference>
<dbReference type="AlphaFoldDB" id="A0A9D1JYK6"/>
<dbReference type="SUPFAM" id="SSF51726">
    <property type="entry name" value="UROD/MetE-like"/>
    <property type="match status" value="1"/>
</dbReference>
<dbReference type="GO" id="GO:0004853">
    <property type="term" value="F:uroporphyrinogen decarboxylase activity"/>
    <property type="evidence" value="ECO:0007669"/>
    <property type="project" value="InterPro"/>
</dbReference>
<evidence type="ECO:0000313" key="2">
    <source>
        <dbReference type="EMBL" id="HIS75320.1"/>
    </source>
</evidence>
<proteinExistence type="predicted"/>
<name>A0A9D1JYK6_9FIRM</name>